<comment type="caution">
    <text evidence="1">The sequence shown here is derived from an EMBL/GenBank/DDBJ whole genome shotgun (WGS) entry which is preliminary data.</text>
</comment>
<dbReference type="EMBL" id="JAHRIP010031161">
    <property type="protein sequence ID" value="MEQ2292906.1"/>
    <property type="molecule type" value="Genomic_DNA"/>
</dbReference>
<name>A0ABV0YHD2_9TELE</name>
<accession>A0ABV0YHD2</accession>
<organism evidence="1 2">
    <name type="scientific">Ameca splendens</name>
    <dbReference type="NCBI Taxonomy" id="208324"/>
    <lineage>
        <taxon>Eukaryota</taxon>
        <taxon>Metazoa</taxon>
        <taxon>Chordata</taxon>
        <taxon>Craniata</taxon>
        <taxon>Vertebrata</taxon>
        <taxon>Euteleostomi</taxon>
        <taxon>Actinopterygii</taxon>
        <taxon>Neopterygii</taxon>
        <taxon>Teleostei</taxon>
        <taxon>Neoteleostei</taxon>
        <taxon>Acanthomorphata</taxon>
        <taxon>Ovalentaria</taxon>
        <taxon>Atherinomorphae</taxon>
        <taxon>Cyprinodontiformes</taxon>
        <taxon>Goodeidae</taxon>
        <taxon>Ameca</taxon>
    </lineage>
</organism>
<evidence type="ECO:0000313" key="2">
    <source>
        <dbReference type="Proteomes" id="UP001469553"/>
    </source>
</evidence>
<dbReference type="Proteomes" id="UP001469553">
    <property type="component" value="Unassembled WGS sequence"/>
</dbReference>
<reference evidence="1 2" key="1">
    <citation type="submission" date="2021-06" db="EMBL/GenBank/DDBJ databases">
        <authorList>
            <person name="Palmer J.M."/>
        </authorList>
    </citation>
    <scope>NUCLEOTIDE SEQUENCE [LARGE SCALE GENOMIC DNA]</scope>
    <source>
        <strain evidence="1 2">AS_MEX2019</strain>
        <tissue evidence="1">Muscle</tissue>
    </source>
</reference>
<proteinExistence type="predicted"/>
<keyword evidence="2" id="KW-1185">Reference proteome</keyword>
<evidence type="ECO:0008006" key="3">
    <source>
        <dbReference type="Google" id="ProtNLM"/>
    </source>
</evidence>
<evidence type="ECO:0000313" key="1">
    <source>
        <dbReference type="EMBL" id="MEQ2292906.1"/>
    </source>
</evidence>
<protein>
    <recommendedName>
        <fullName evidence="3">Secreted protein</fullName>
    </recommendedName>
</protein>
<sequence>MVTATHRVTQILMLFYYLLAPDRITSMMTIEFVGKTVFTSLFKVLNLFLHCIELSYLGLYRSTAQTPFSPEKTVFSGFQQEKRKCIYNSFSSSRKVVSNIFRSVFKGIFHHSSRVYGREAGYTLNRSPVHCRATQRRKPEYQERIHACTGRTFKLHAERTQDLLAERQQCYQLHHHAA</sequence>
<gene>
    <name evidence="1" type="ORF">AMECASPLE_027638</name>
</gene>